<accession>A0A2T0WCJ1</accession>
<evidence type="ECO:0000313" key="1">
    <source>
        <dbReference type="EMBL" id="PRY84385.1"/>
    </source>
</evidence>
<protein>
    <submittedName>
        <fullName evidence="1">Uncharacterized protein</fullName>
    </submittedName>
</protein>
<gene>
    <name evidence="1" type="ORF">CLW00_12114</name>
</gene>
<organism evidence="1 2">
    <name type="scientific">Mongoliibacter ruber</name>
    <dbReference type="NCBI Taxonomy" id="1750599"/>
    <lineage>
        <taxon>Bacteria</taxon>
        <taxon>Pseudomonadati</taxon>
        <taxon>Bacteroidota</taxon>
        <taxon>Cytophagia</taxon>
        <taxon>Cytophagales</taxon>
        <taxon>Cyclobacteriaceae</taxon>
        <taxon>Mongoliibacter</taxon>
    </lineage>
</organism>
<reference evidence="1 2" key="1">
    <citation type="submission" date="2018-03" db="EMBL/GenBank/DDBJ databases">
        <title>Genomic Encyclopedia of Archaeal and Bacterial Type Strains, Phase II (KMG-II): from individual species to whole genera.</title>
        <authorList>
            <person name="Goeker M."/>
        </authorList>
    </citation>
    <scope>NUCLEOTIDE SEQUENCE [LARGE SCALE GENOMIC DNA]</scope>
    <source>
        <strain evidence="1 2">DSM 27929</strain>
    </source>
</reference>
<dbReference type="Proteomes" id="UP000238157">
    <property type="component" value="Unassembled WGS sequence"/>
</dbReference>
<proteinExistence type="predicted"/>
<name>A0A2T0WCJ1_9BACT</name>
<keyword evidence="2" id="KW-1185">Reference proteome</keyword>
<dbReference type="AlphaFoldDB" id="A0A2T0WCJ1"/>
<dbReference type="EMBL" id="PVTR01000021">
    <property type="protein sequence ID" value="PRY84385.1"/>
    <property type="molecule type" value="Genomic_DNA"/>
</dbReference>
<sequence length="46" mass="5502">MCGKLCLSYIFFEYDLWSVKKYPPAFAIEVYVLADFFCQENLSVYF</sequence>
<evidence type="ECO:0000313" key="2">
    <source>
        <dbReference type="Proteomes" id="UP000238157"/>
    </source>
</evidence>
<comment type="caution">
    <text evidence="1">The sequence shown here is derived from an EMBL/GenBank/DDBJ whole genome shotgun (WGS) entry which is preliminary data.</text>
</comment>